<evidence type="ECO:0000313" key="4">
    <source>
        <dbReference type="Proteomes" id="UP000241074"/>
    </source>
</evidence>
<feature type="transmembrane region" description="Helical" evidence="2">
    <location>
        <begin position="75"/>
        <end position="94"/>
    </location>
</feature>
<dbReference type="EMBL" id="CP027860">
    <property type="protein sequence ID" value="AVP99257.1"/>
    <property type="molecule type" value="Genomic_DNA"/>
</dbReference>
<dbReference type="SUPFAM" id="SSF48452">
    <property type="entry name" value="TPR-like"/>
    <property type="match status" value="1"/>
</dbReference>
<keyword evidence="1" id="KW-0802">TPR repeat</keyword>
<reference evidence="3 4" key="2">
    <citation type="submission" date="2018-03" db="EMBL/GenBank/DDBJ databases">
        <authorList>
            <person name="Keele B.F."/>
        </authorList>
    </citation>
    <scope>NUCLEOTIDE SEQUENCE [LARGE SCALE GENOMIC DNA]</scope>
    <source>
        <strain evidence="3 4">D13</strain>
    </source>
</reference>
<reference evidence="3 4" key="1">
    <citation type="submission" date="2018-03" db="EMBL/GenBank/DDBJ databases">
        <title>Ahniella affigens gen. nov., sp. nov., a gammaproteobacterium isolated from sandy soil near a stream.</title>
        <authorList>
            <person name="Ko Y."/>
            <person name="Kim J.-H."/>
        </authorList>
    </citation>
    <scope>NUCLEOTIDE SEQUENCE [LARGE SCALE GENOMIC DNA]</scope>
    <source>
        <strain evidence="3 4">D13</strain>
    </source>
</reference>
<dbReference type="InterPro" id="IPR019734">
    <property type="entry name" value="TPR_rpt"/>
</dbReference>
<dbReference type="Proteomes" id="UP000241074">
    <property type="component" value="Chromosome"/>
</dbReference>
<evidence type="ECO:0000256" key="1">
    <source>
        <dbReference type="PROSITE-ProRule" id="PRU00339"/>
    </source>
</evidence>
<protein>
    <submittedName>
        <fullName evidence="3">Uncharacterized protein</fullName>
    </submittedName>
</protein>
<evidence type="ECO:0000256" key="2">
    <source>
        <dbReference type="SAM" id="Phobius"/>
    </source>
</evidence>
<dbReference type="Gene3D" id="1.25.40.10">
    <property type="entry name" value="Tetratricopeptide repeat domain"/>
    <property type="match status" value="2"/>
</dbReference>
<proteinExistence type="predicted"/>
<sequence length="799" mass="87295">MAQAERLAEPGRRSAARLYYETETSDVLMEFWQECLKRRVPHLLLAYLGSVWAGTEVITFVVGRYGFADIWVDRFLVSALSVLPAVVWTIWRVGADGAMSWRGRDIGITVGNLTLAVGLAVAVPGRAPPDAAPSPENTTTPVAKSTVPQLKPGLLIGGFRNLSDGGEGDELAFAIPGLLETDLLYEPSFNTTSFIANGPRGIAATFASQGILDPRQAETGAWRLVASSLRMQAVVTGKVLKSVEGFELQLAMTRWRPQEVHEEVVVKAGDPIALIDQAGAAVRAFMVGTGVTLSGEDPPLSSISSEQWPVLRDYARARDAVELHNQSSEGLPILDSVLSRAPTFAYARWTRMLAFYQQGQRDLMMTEISRLMRQLPQLPVSARFQVQLFDARLRTDKAAEEQILEHWVQTDPTASEARFTLAQMRFQRNGDEAALAELAELAKNGPGTSELLRVARLYDLRTDTKAAKALRTMAIERAPNEPDAWLQQAAADEEHGQFDAAEAGYRKAMVLSPNLRTPRAGLTRIRFARGDFEGALAATIQQQLEASNDNSRLAFLLERVDYLDRLGRHRESLALMQAAYPKLAPGFSLNERVQQLDGPMADAIARAEGYPASVQYIDANVVLSDSEVQNFSRLQLKLRAALACDAFDELLKAVPDLRLAYQKFANGSVALLDKTVPFYQAAVNGVTQDDLQTLQDSDAAISAAVLRGEISADQHRSLRGAILPSLITNVGATLARRWLDELLIQAPNEPMLAVFDAELLRLDGQSELAASRLEALLPIVGAADAESPLAQRYKRASGG</sequence>
<accession>A0A2P1PWN3</accession>
<dbReference type="InterPro" id="IPR011990">
    <property type="entry name" value="TPR-like_helical_dom_sf"/>
</dbReference>
<dbReference type="AlphaFoldDB" id="A0A2P1PWN3"/>
<keyword evidence="2" id="KW-0472">Membrane</keyword>
<keyword evidence="2" id="KW-1133">Transmembrane helix</keyword>
<evidence type="ECO:0000313" key="3">
    <source>
        <dbReference type="EMBL" id="AVP99257.1"/>
    </source>
</evidence>
<keyword evidence="2" id="KW-0812">Transmembrane</keyword>
<dbReference type="KEGG" id="xba:C7S18_19730"/>
<feature type="repeat" description="TPR" evidence="1">
    <location>
        <begin position="482"/>
        <end position="515"/>
    </location>
</feature>
<dbReference type="PROSITE" id="PS50005">
    <property type="entry name" value="TPR"/>
    <property type="match status" value="1"/>
</dbReference>
<feature type="transmembrane region" description="Helical" evidence="2">
    <location>
        <begin position="106"/>
        <end position="125"/>
    </location>
</feature>
<gene>
    <name evidence="3" type="ORF">C7S18_19730</name>
</gene>
<name>A0A2P1PWN3_9GAMM</name>
<keyword evidence="4" id="KW-1185">Reference proteome</keyword>
<organism evidence="3 4">
    <name type="scientific">Ahniella affigens</name>
    <dbReference type="NCBI Taxonomy" id="2021234"/>
    <lineage>
        <taxon>Bacteria</taxon>
        <taxon>Pseudomonadati</taxon>
        <taxon>Pseudomonadota</taxon>
        <taxon>Gammaproteobacteria</taxon>
        <taxon>Lysobacterales</taxon>
        <taxon>Rhodanobacteraceae</taxon>
        <taxon>Ahniella</taxon>
    </lineage>
</organism>
<feature type="transmembrane region" description="Helical" evidence="2">
    <location>
        <begin position="43"/>
        <end position="63"/>
    </location>
</feature>